<name>A0ABQ5CJA0_9ASTR</name>
<dbReference type="Proteomes" id="UP001151760">
    <property type="component" value="Unassembled WGS sequence"/>
</dbReference>
<feature type="compositionally biased region" description="Low complexity" evidence="1">
    <location>
        <begin position="81"/>
        <end position="98"/>
    </location>
</feature>
<sequence length="140" mass="15535">MLTEKRIPLSQVDDFKMLKKNWRIDCHDDGSQGLTILGLRRRIPSSAECKESLKESSSKADLEISMHGELLWDARSIGSPIPSSPSSLVGSSSPVRSTTPPPDYPFDESIFAELDNSLWIIPRPIKSKPIPEEPNESDAC</sequence>
<accession>A0ABQ5CJA0</accession>
<reference evidence="2" key="2">
    <citation type="submission" date="2022-01" db="EMBL/GenBank/DDBJ databases">
        <authorList>
            <person name="Yamashiro T."/>
            <person name="Shiraishi A."/>
            <person name="Satake H."/>
            <person name="Nakayama K."/>
        </authorList>
    </citation>
    <scope>NUCLEOTIDE SEQUENCE</scope>
</reference>
<feature type="region of interest" description="Disordered" evidence="1">
    <location>
        <begin position="81"/>
        <end position="107"/>
    </location>
</feature>
<evidence type="ECO:0000313" key="3">
    <source>
        <dbReference type="Proteomes" id="UP001151760"/>
    </source>
</evidence>
<proteinExistence type="predicted"/>
<reference evidence="2" key="1">
    <citation type="journal article" date="2022" name="Int. J. Mol. Sci.">
        <title>Draft Genome of Tanacetum Coccineum: Genomic Comparison of Closely Related Tanacetum-Family Plants.</title>
        <authorList>
            <person name="Yamashiro T."/>
            <person name="Shiraishi A."/>
            <person name="Nakayama K."/>
            <person name="Satake H."/>
        </authorList>
    </citation>
    <scope>NUCLEOTIDE SEQUENCE</scope>
</reference>
<organism evidence="2 3">
    <name type="scientific">Tanacetum coccineum</name>
    <dbReference type="NCBI Taxonomy" id="301880"/>
    <lineage>
        <taxon>Eukaryota</taxon>
        <taxon>Viridiplantae</taxon>
        <taxon>Streptophyta</taxon>
        <taxon>Embryophyta</taxon>
        <taxon>Tracheophyta</taxon>
        <taxon>Spermatophyta</taxon>
        <taxon>Magnoliopsida</taxon>
        <taxon>eudicotyledons</taxon>
        <taxon>Gunneridae</taxon>
        <taxon>Pentapetalae</taxon>
        <taxon>asterids</taxon>
        <taxon>campanulids</taxon>
        <taxon>Asterales</taxon>
        <taxon>Asteraceae</taxon>
        <taxon>Asteroideae</taxon>
        <taxon>Anthemideae</taxon>
        <taxon>Anthemidinae</taxon>
        <taxon>Tanacetum</taxon>
    </lineage>
</organism>
<comment type="caution">
    <text evidence="2">The sequence shown here is derived from an EMBL/GenBank/DDBJ whole genome shotgun (WGS) entry which is preliminary data.</text>
</comment>
<evidence type="ECO:0000256" key="1">
    <source>
        <dbReference type="SAM" id="MobiDB-lite"/>
    </source>
</evidence>
<gene>
    <name evidence="2" type="ORF">Tco_0907451</name>
</gene>
<keyword evidence="3" id="KW-1185">Reference proteome</keyword>
<evidence type="ECO:0000313" key="2">
    <source>
        <dbReference type="EMBL" id="GJT27176.1"/>
    </source>
</evidence>
<protein>
    <submittedName>
        <fullName evidence="2">Uncharacterized protein</fullName>
    </submittedName>
</protein>
<dbReference type="EMBL" id="BQNB010014355">
    <property type="protein sequence ID" value="GJT27176.1"/>
    <property type="molecule type" value="Genomic_DNA"/>
</dbReference>